<evidence type="ECO:0000256" key="1">
    <source>
        <dbReference type="SAM" id="MobiDB-lite"/>
    </source>
</evidence>
<dbReference type="Proteomes" id="UP000640930">
    <property type="component" value="Unassembled WGS sequence"/>
</dbReference>
<accession>A0ABR8X7J8</accession>
<evidence type="ECO:0000313" key="2">
    <source>
        <dbReference type="EMBL" id="MBD8025298.1"/>
    </source>
</evidence>
<protein>
    <recommendedName>
        <fullName evidence="4">YfhD-like protein</fullName>
    </recommendedName>
</protein>
<organism evidence="2 3">
    <name type="scientific">Ureibacillus galli</name>
    <dbReference type="NCBI Taxonomy" id="2762222"/>
    <lineage>
        <taxon>Bacteria</taxon>
        <taxon>Bacillati</taxon>
        <taxon>Bacillota</taxon>
        <taxon>Bacilli</taxon>
        <taxon>Bacillales</taxon>
        <taxon>Caryophanaceae</taxon>
        <taxon>Ureibacillus</taxon>
    </lineage>
</organism>
<reference evidence="2 3" key="1">
    <citation type="submission" date="2020-08" db="EMBL/GenBank/DDBJ databases">
        <title>A Genomic Blueprint of the Chicken Gut Microbiome.</title>
        <authorList>
            <person name="Gilroy R."/>
            <person name="Ravi A."/>
            <person name="Getino M."/>
            <person name="Pursley I."/>
            <person name="Horton D.L."/>
            <person name="Alikhan N.-F."/>
            <person name="Baker D."/>
            <person name="Gharbi K."/>
            <person name="Hall N."/>
            <person name="Watson M."/>
            <person name="Adriaenssens E.M."/>
            <person name="Foster-Nyarko E."/>
            <person name="Jarju S."/>
            <person name="Secka A."/>
            <person name="Antonio M."/>
            <person name="Oren A."/>
            <person name="Chaudhuri R."/>
            <person name="La Ragione R.M."/>
            <person name="Hildebrand F."/>
            <person name="Pallen M.J."/>
        </authorList>
    </citation>
    <scope>NUCLEOTIDE SEQUENCE [LARGE SCALE GENOMIC DNA]</scope>
    <source>
        <strain evidence="2 3">Re31</strain>
    </source>
</reference>
<sequence length="52" mass="6115">MSKKNDAEKEAQLDFEKRLSDPGKPRKLSKEEVEKLRKEGKTFFKFSLNLSK</sequence>
<dbReference type="EMBL" id="JACSQA010000001">
    <property type="protein sequence ID" value="MBD8025298.1"/>
    <property type="molecule type" value="Genomic_DNA"/>
</dbReference>
<keyword evidence="3" id="KW-1185">Reference proteome</keyword>
<feature type="region of interest" description="Disordered" evidence="1">
    <location>
        <begin position="1"/>
        <end position="32"/>
    </location>
</feature>
<gene>
    <name evidence="2" type="ORF">H9636_01380</name>
</gene>
<name>A0ABR8X7J8_9BACL</name>
<dbReference type="RefSeq" id="WP_191705850.1">
    <property type="nucleotide sequence ID" value="NZ_JACSQA010000001.1"/>
</dbReference>
<comment type="caution">
    <text evidence="2">The sequence shown here is derived from an EMBL/GenBank/DDBJ whole genome shotgun (WGS) entry which is preliminary data.</text>
</comment>
<evidence type="ECO:0000313" key="3">
    <source>
        <dbReference type="Proteomes" id="UP000640930"/>
    </source>
</evidence>
<evidence type="ECO:0008006" key="4">
    <source>
        <dbReference type="Google" id="ProtNLM"/>
    </source>
</evidence>
<proteinExistence type="predicted"/>